<protein>
    <submittedName>
        <fullName evidence="1">Uncharacterized protein</fullName>
    </submittedName>
</protein>
<reference evidence="1 2" key="1">
    <citation type="journal article" date="2016" name="Nat. Commun.">
        <title>Thousands of microbial genomes shed light on interconnected biogeochemical processes in an aquifer system.</title>
        <authorList>
            <person name="Anantharaman K."/>
            <person name="Brown C.T."/>
            <person name="Hug L.A."/>
            <person name="Sharon I."/>
            <person name="Castelle C.J."/>
            <person name="Probst A.J."/>
            <person name="Thomas B.C."/>
            <person name="Singh A."/>
            <person name="Wilkins M.J."/>
            <person name="Karaoz U."/>
            <person name="Brodie E.L."/>
            <person name="Williams K.H."/>
            <person name="Hubbard S.S."/>
            <person name="Banfield J.F."/>
        </authorList>
    </citation>
    <scope>NUCLEOTIDE SEQUENCE [LARGE SCALE GENOMIC DNA]</scope>
</reference>
<dbReference type="AlphaFoldDB" id="A0A1F6V5F0"/>
<gene>
    <name evidence="1" type="ORF">A2642_02170</name>
</gene>
<evidence type="ECO:0000313" key="1">
    <source>
        <dbReference type="EMBL" id="OGI64676.1"/>
    </source>
</evidence>
<name>A0A1F6V5F0_9BACT</name>
<comment type="caution">
    <text evidence="1">The sequence shown here is derived from an EMBL/GenBank/DDBJ whole genome shotgun (WGS) entry which is preliminary data.</text>
</comment>
<evidence type="ECO:0000313" key="2">
    <source>
        <dbReference type="Proteomes" id="UP000178700"/>
    </source>
</evidence>
<sequence length="102" mass="10900">MELFRRPATKVDTDIANLAAIVQELNQLAASCAATAQNLNKVVVSAKAPIKGNAGYFVTENAVTKYSAQLQALRLQLKTTASHLPAADGYLARAFEPRQKAA</sequence>
<dbReference type="Proteomes" id="UP000178700">
    <property type="component" value="Unassembled WGS sequence"/>
</dbReference>
<proteinExistence type="predicted"/>
<organism evidence="1 2">
    <name type="scientific">Candidatus Nomurabacteria bacterium RIFCSPHIGHO2_01_FULL_39_10</name>
    <dbReference type="NCBI Taxonomy" id="1801733"/>
    <lineage>
        <taxon>Bacteria</taxon>
        <taxon>Candidatus Nomuraibacteriota</taxon>
    </lineage>
</organism>
<accession>A0A1F6V5F0</accession>
<dbReference type="EMBL" id="MFTJ01000043">
    <property type="protein sequence ID" value="OGI64676.1"/>
    <property type="molecule type" value="Genomic_DNA"/>
</dbReference>